<feature type="domain" description="DUF1549" evidence="2">
    <location>
        <begin position="89"/>
        <end position="294"/>
    </location>
</feature>
<feature type="chain" id="PRO_5012274089" description="DUF1553 domain-containing protein" evidence="1">
    <location>
        <begin position="26"/>
        <end position="821"/>
    </location>
</feature>
<accession>A0A1M5KM89</accession>
<proteinExistence type="predicted"/>
<reference evidence="4 5" key="1">
    <citation type="submission" date="2016-11" db="EMBL/GenBank/DDBJ databases">
        <authorList>
            <person name="Jaros S."/>
            <person name="Januszkiewicz K."/>
            <person name="Wedrychowicz H."/>
        </authorList>
    </citation>
    <scope>NUCLEOTIDE SEQUENCE [LARGE SCALE GENOMIC DNA]</scope>
    <source>
        <strain evidence="4 5">CGMCC 1.7049</strain>
    </source>
</reference>
<keyword evidence="5" id="KW-1185">Reference proteome</keyword>
<gene>
    <name evidence="4" type="ORF">SAMN04488068_0647</name>
</gene>
<evidence type="ECO:0000313" key="5">
    <source>
        <dbReference type="Proteomes" id="UP000199758"/>
    </source>
</evidence>
<dbReference type="AlphaFoldDB" id="A0A1M5KM89"/>
<feature type="signal peptide" evidence="1">
    <location>
        <begin position="1"/>
        <end position="25"/>
    </location>
</feature>
<evidence type="ECO:0000313" key="4">
    <source>
        <dbReference type="EMBL" id="SHG53855.1"/>
    </source>
</evidence>
<feature type="domain" description="DUF1553" evidence="3">
    <location>
        <begin position="504"/>
        <end position="764"/>
    </location>
</feature>
<evidence type="ECO:0000256" key="1">
    <source>
        <dbReference type="SAM" id="SignalP"/>
    </source>
</evidence>
<evidence type="ECO:0000259" key="3">
    <source>
        <dbReference type="Pfam" id="PF07587"/>
    </source>
</evidence>
<dbReference type="PANTHER" id="PTHR35889">
    <property type="entry name" value="CYCLOINULO-OLIGOSACCHARIDE FRUCTANOTRANSFERASE-RELATED"/>
    <property type="match status" value="1"/>
</dbReference>
<dbReference type="Pfam" id="PF07583">
    <property type="entry name" value="PSCyt2"/>
    <property type="match status" value="1"/>
</dbReference>
<dbReference type="OrthoDB" id="127107at2"/>
<dbReference type="STRING" id="490188.SAMN04488068_0647"/>
<organism evidence="4 5">
    <name type="scientific">Hydrocarboniphaga daqingensis</name>
    <dbReference type="NCBI Taxonomy" id="490188"/>
    <lineage>
        <taxon>Bacteria</taxon>
        <taxon>Pseudomonadati</taxon>
        <taxon>Pseudomonadota</taxon>
        <taxon>Gammaproteobacteria</taxon>
        <taxon>Nevskiales</taxon>
        <taxon>Nevskiaceae</taxon>
        <taxon>Hydrocarboniphaga</taxon>
    </lineage>
</organism>
<evidence type="ECO:0000259" key="2">
    <source>
        <dbReference type="Pfam" id="PF07583"/>
    </source>
</evidence>
<dbReference type="Proteomes" id="UP000199758">
    <property type="component" value="Unassembled WGS sequence"/>
</dbReference>
<dbReference type="InterPro" id="IPR022655">
    <property type="entry name" value="DUF1553"/>
</dbReference>
<sequence>MTRRTRFVTALGLASSLGLATAVAAADDMKAAAGAAVAAKPTTPIPHGVFQKPADDKPTAKLPSNWAYRPLEAPALPATLKQAKWARTPVDKLVLAKLDKKGLKPSADADRATLIRRVYLDVTGVIPTPEDVAAFVNDTSPQAYEKVVDKLLASPQYGERIGRRWLDLARYADTQGFQDDESRPGMWRYRDYVIKSFNDDKPYDQFIREQIAGDELWPGKQEALIATGFLRGYPDAPDHRDLLEKRYNAITDMTDTVGTAILGHPIECARCHDHKFDKVSQKEYFQLQAFFANTLPSDNLPVIDKGERERKFEADYAAWEAATVDIRSRLSAFVEPYRDEIVNYGHERFYEDGRVSLKKPRSEWKSLDRWLNYRFDQYVTRNNPNYGFDVSFFAAANGYFNNRLEVAAAEPNFDKAKLADIKARKEAFGKLYAEFRKQRDKLPPQGATIVSAVFENGTDAASQFIYAGGDHHRPVDEVQPAFPALFTPGKTQPAITPTDHSSGRRSALANWLASADNAVVPRVFVNRLWAHYFENGIVSTVSDFGRAGQKPTHPELLDYLAKRFVDSGWSTKAITREILLSSVYRQSSAERQDVAAADPYNKLLAQFPRKRLDAEQVRDSLLAAAGLLTPKDGGPGAFPRLPKVIYEASARNVPDFWPQTDKAEDRYSRSIYMYVRRSLPYPMMETFNGASPQAAHSRREVTTTPQQSLTLFNNEEVFEWSKTLAGRVYRDSASNEDAALTRLYRVLYSRAPDAQERALAKQFLSHHEQIIAQQITNEGGKFAVAIPVGLKEAPQVSPTRLAAFVDLAHALANSNEFIYRF</sequence>
<name>A0A1M5KM89_9GAMM</name>
<dbReference type="PANTHER" id="PTHR35889:SF3">
    <property type="entry name" value="F-BOX DOMAIN-CONTAINING PROTEIN"/>
    <property type="match status" value="1"/>
</dbReference>
<protein>
    <recommendedName>
        <fullName evidence="6">DUF1553 domain-containing protein</fullName>
    </recommendedName>
</protein>
<dbReference type="Pfam" id="PF07587">
    <property type="entry name" value="PSD1"/>
    <property type="match status" value="1"/>
</dbReference>
<dbReference type="EMBL" id="FQWZ01000001">
    <property type="protein sequence ID" value="SHG53855.1"/>
    <property type="molecule type" value="Genomic_DNA"/>
</dbReference>
<evidence type="ECO:0008006" key="6">
    <source>
        <dbReference type="Google" id="ProtNLM"/>
    </source>
</evidence>
<dbReference type="InterPro" id="IPR011444">
    <property type="entry name" value="DUF1549"/>
</dbReference>
<keyword evidence="1" id="KW-0732">Signal</keyword>
<dbReference type="RefSeq" id="WP_072893807.1">
    <property type="nucleotide sequence ID" value="NZ_FQWZ01000001.1"/>
</dbReference>